<proteinExistence type="predicted"/>
<reference evidence="3" key="1">
    <citation type="submission" date="2012-12" db="EMBL/GenBank/DDBJ databases">
        <authorList>
            <person name="Hellsten U."/>
            <person name="Grimwood J."/>
            <person name="Chapman J.A."/>
            <person name="Shapiro H."/>
            <person name="Aerts A."/>
            <person name="Otillar R.P."/>
            <person name="Terry A.Y."/>
            <person name="Boore J.L."/>
            <person name="Simakov O."/>
            <person name="Marletaz F."/>
            <person name="Cho S.-J."/>
            <person name="Edsinger-Gonzales E."/>
            <person name="Havlak P."/>
            <person name="Kuo D.-H."/>
            <person name="Larsson T."/>
            <person name="Lv J."/>
            <person name="Arendt D."/>
            <person name="Savage R."/>
            <person name="Osoegawa K."/>
            <person name="de Jong P."/>
            <person name="Lindberg D.R."/>
            <person name="Seaver E.C."/>
            <person name="Weisblat D.A."/>
            <person name="Putnam N.H."/>
            <person name="Grigoriev I.V."/>
            <person name="Rokhsar D.S."/>
        </authorList>
    </citation>
    <scope>NUCLEOTIDE SEQUENCE</scope>
    <source>
        <strain evidence="3">I ESC-2004</strain>
    </source>
</reference>
<dbReference type="OrthoDB" id="10071976at2759"/>
<name>R7UVC5_CAPTE</name>
<dbReference type="EnsemblMetazoa" id="CapteT193372">
    <property type="protein sequence ID" value="CapteP193372"/>
    <property type="gene ID" value="CapteG193372"/>
</dbReference>
<evidence type="ECO:0000313" key="1">
    <source>
        <dbReference type="EMBL" id="ELU10068.1"/>
    </source>
</evidence>
<reference evidence="1 3" key="2">
    <citation type="journal article" date="2013" name="Nature">
        <title>Insights into bilaterian evolution from three spiralian genomes.</title>
        <authorList>
            <person name="Simakov O."/>
            <person name="Marletaz F."/>
            <person name="Cho S.J."/>
            <person name="Edsinger-Gonzales E."/>
            <person name="Havlak P."/>
            <person name="Hellsten U."/>
            <person name="Kuo D.H."/>
            <person name="Larsson T."/>
            <person name="Lv J."/>
            <person name="Arendt D."/>
            <person name="Savage R."/>
            <person name="Osoegawa K."/>
            <person name="de Jong P."/>
            <person name="Grimwood J."/>
            <person name="Chapman J.A."/>
            <person name="Shapiro H."/>
            <person name="Aerts A."/>
            <person name="Otillar R.P."/>
            <person name="Terry A.Y."/>
            <person name="Boore J.L."/>
            <person name="Grigoriev I.V."/>
            <person name="Lindberg D.R."/>
            <person name="Seaver E.C."/>
            <person name="Weisblat D.A."/>
            <person name="Putnam N.H."/>
            <person name="Rokhsar D.S."/>
        </authorList>
    </citation>
    <scope>NUCLEOTIDE SEQUENCE</scope>
    <source>
        <strain evidence="1 3">I ESC-2004</strain>
    </source>
</reference>
<sequence length="200" mass="22978">MFSADYLDKTDQRSDIYCSVGDGVFTRCQMKEICQDEIFTFHQDEKNIRTKRSKPCNPKRILLEGDPGMGKTTLCQDLAFRFANSKKENENEFDELLNLINDEDYGGYIVSLCSSPLNLAIICLLISSGGLQKITTRTELYKSVTKFLVKKATTHLAQTPDDLKDLLKTITADDWLLKHDFLIYQSYLICWMEIFVMEAI</sequence>
<accession>R7UVC5</accession>
<gene>
    <name evidence="1" type="ORF">CAPTEDRAFT_193372</name>
</gene>
<dbReference type="EMBL" id="KB297742">
    <property type="protein sequence ID" value="ELU10068.1"/>
    <property type="molecule type" value="Genomic_DNA"/>
</dbReference>
<evidence type="ECO:0000313" key="2">
    <source>
        <dbReference type="EnsemblMetazoa" id="CapteP193372"/>
    </source>
</evidence>
<dbReference type="Gene3D" id="3.40.50.300">
    <property type="entry name" value="P-loop containing nucleotide triphosphate hydrolases"/>
    <property type="match status" value="1"/>
</dbReference>
<dbReference type="PANTHER" id="PTHR46844:SF1">
    <property type="entry name" value="SLR5058 PROTEIN"/>
    <property type="match status" value="1"/>
</dbReference>
<reference evidence="2" key="3">
    <citation type="submission" date="2015-06" db="UniProtKB">
        <authorList>
            <consortium name="EnsemblMetazoa"/>
        </authorList>
    </citation>
    <scope>IDENTIFICATION</scope>
</reference>
<dbReference type="InterPro" id="IPR027417">
    <property type="entry name" value="P-loop_NTPase"/>
</dbReference>
<protein>
    <recommendedName>
        <fullName evidence="4">NACHT domain-containing protein</fullName>
    </recommendedName>
</protein>
<dbReference type="EMBL" id="AMQN01000968">
    <property type="status" value="NOT_ANNOTATED_CDS"/>
    <property type="molecule type" value="Genomic_DNA"/>
</dbReference>
<dbReference type="HOGENOM" id="CLU_1564385_0_0_1"/>
<evidence type="ECO:0008006" key="4">
    <source>
        <dbReference type="Google" id="ProtNLM"/>
    </source>
</evidence>
<dbReference type="PANTHER" id="PTHR46844">
    <property type="entry name" value="SLR5058 PROTEIN"/>
    <property type="match status" value="1"/>
</dbReference>
<dbReference type="SUPFAM" id="SSF52540">
    <property type="entry name" value="P-loop containing nucleoside triphosphate hydrolases"/>
    <property type="match status" value="2"/>
</dbReference>
<organism evidence="1">
    <name type="scientific">Capitella teleta</name>
    <name type="common">Polychaete worm</name>
    <dbReference type="NCBI Taxonomy" id="283909"/>
    <lineage>
        <taxon>Eukaryota</taxon>
        <taxon>Metazoa</taxon>
        <taxon>Spiralia</taxon>
        <taxon>Lophotrochozoa</taxon>
        <taxon>Annelida</taxon>
        <taxon>Polychaeta</taxon>
        <taxon>Sedentaria</taxon>
        <taxon>Scolecida</taxon>
        <taxon>Capitellidae</taxon>
        <taxon>Capitella</taxon>
    </lineage>
</organism>
<keyword evidence="3" id="KW-1185">Reference proteome</keyword>
<dbReference type="AlphaFoldDB" id="R7UVC5"/>
<evidence type="ECO:0000313" key="3">
    <source>
        <dbReference type="Proteomes" id="UP000014760"/>
    </source>
</evidence>
<dbReference type="Proteomes" id="UP000014760">
    <property type="component" value="Unassembled WGS sequence"/>
</dbReference>